<organism evidence="1 2">
    <name type="scientific">Aquincola agrisoli</name>
    <dbReference type="NCBI Taxonomy" id="3119538"/>
    <lineage>
        <taxon>Bacteria</taxon>
        <taxon>Pseudomonadati</taxon>
        <taxon>Pseudomonadota</taxon>
        <taxon>Betaproteobacteria</taxon>
        <taxon>Burkholderiales</taxon>
        <taxon>Sphaerotilaceae</taxon>
        <taxon>Aquincola</taxon>
    </lineage>
</organism>
<comment type="caution">
    <text evidence="1">The sequence shown here is derived from an EMBL/GenBank/DDBJ whole genome shotgun (WGS) entry which is preliminary data.</text>
</comment>
<evidence type="ECO:0000313" key="1">
    <source>
        <dbReference type="EMBL" id="MEF7616626.1"/>
    </source>
</evidence>
<dbReference type="InterPro" id="IPR010419">
    <property type="entry name" value="CO_DH_gsu"/>
</dbReference>
<protein>
    <submittedName>
        <fullName evidence="1">SRPBCC family protein</fullName>
    </submittedName>
</protein>
<name>A0AAW9QH73_9BURK</name>
<sequence length="232" mass="23518">MQLEQAFTLAAAPDAVWQAFHDVALLVDCLPGASLKPGTPVPAAGEAIGTDIPLMFKVKLGPIAAGFAGQGQLTLDEAARSGSFAGSAIDTKTNTRVKGEARFALQPEAAGVRVAMVVDYTITGTLAQFSREGIVRALAEQLTKQFADNLQARLPQAPAPSAAPVADGAATLAAAGITASAPDLSATAAAVGPAVAAPAPRRPAAAAADTSSIDLWSLLKAWLRGLFARPRA</sequence>
<dbReference type="Pfam" id="PF06240">
    <property type="entry name" value="COXG"/>
    <property type="match status" value="1"/>
</dbReference>
<evidence type="ECO:0000313" key="2">
    <source>
        <dbReference type="Proteomes" id="UP001336250"/>
    </source>
</evidence>
<reference evidence="1 2" key="1">
    <citation type="submission" date="2024-02" db="EMBL/GenBank/DDBJ databases">
        <title>Genome sequence of Aquincola sp. MAHUQ-54.</title>
        <authorList>
            <person name="Huq M.A."/>
        </authorList>
    </citation>
    <scope>NUCLEOTIDE SEQUENCE [LARGE SCALE GENOMIC DNA]</scope>
    <source>
        <strain evidence="1 2">MAHUQ-54</strain>
    </source>
</reference>
<dbReference type="AlphaFoldDB" id="A0AAW9QH73"/>
<gene>
    <name evidence="1" type="ORF">V4F39_22120</name>
</gene>
<keyword evidence="2" id="KW-1185">Reference proteome</keyword>
<dbReference type="InterPro" id="IPR023393">
    <property type="entry name" value="START-like_dom_sf"/>
</dbReference>
<dbReference type="RefSeq" id="WP_332292169.1">
    <property type="nucleotide sequence ID" value="NZ_JAZIBG010000048.1"/>
</dbReference>
<proteinExistence type="predicted"/>
<dbReference type="PANTHER" id="PTHR38588:SF1">
    <property type="entry name" value="BLL0334 PROTEIN"/>
    <property type="match status" value="1"/>
</dbReference>
<dbReference type="Gene3D" id="3.30.530.20">
    <property type="match status" value="1"/>
</dbReference>
<dbReference type="Proteomes" id="UP001336250">
    <property type="component" value="Unassembled WGS sequence"/>
</dbReference>
<accession>A0AAW9QH73</accession>
<dbReference type="EMBL" id="JAZIBG010000048">
    <property type="protein sequence ID" value="MEF7616626.1"/>
    <property type="molecule type" value="Genomic_DNA"/>
</dbReference>
<dbReference type="SUPFAM" id="SSF55961">
    <property type="entry name" value="Bet v1-like"/>
    <property type="match status" value="1"/>
</dbReference>
<dbReference type="PANTHER" id="PTHR38588">
    <property type="entry name" value="BLL0334 PROTEIN"/>
    <property type="match status" value="1"/>
</dbReference>
<dbReference type="CDD" id="cd07823">
    <property type="entry name" value="SRPBCC_5"/>
    <property type="match status" value="1"/>
</dbReference>